<dbReference type="NCBIfam" id="NF003611">
    <property type="entry name" value="PRK05257.3-2"/>
    <property type="match status" value="1"/>
</dbReference>
<gene>
    <name evidence="9" type="primary">mqo2</name>
    <name evidence="8" type="synonym">mqo</name>
    <name evidence="9" type="ORF">GCM10011333_03770</name>
</gene>
<keyword evidence="5 8" id="KW-0285">Flavoprotein</keyword>
<dbReference type="EC" id="1.1.5.4" evidence="8"/>
<dbReference type="Proteomes" id="UP000616114">
    <property type="component" value="Unassembled WGS sequence"/>
</dbReference>
<dbReference type="InterPro" id="IPR006231">
    <property type="entry name" value="MQO"/>
</dbReference>
<dbReference type="NCBIfam" id="NF009875">
    <property type="entry name" value="PRK13339.1"/>
    <property type="match status" value="1"/>
</dbReference>
<dbReference type="GO" id="GO:0008924">
    <property type="term" value="F:L-malate dehydrogenase (quinone) activity"/>
    <property type="evidence" value="ECO:0007669"/>
    <property type="project" value="UniProtKB-UniRule"/>
</dbReference>
<protein>
    <recommendedName>
        <fullName evidence="8">Probable malate:quinone oxidoreductase</fullName>
        <ecNumber evidence="8">1.1.5.4</ecNumber>
    </recommendedName>
    <alternativeName>
        <fullName evidence="8">MQO</fullName>
    </alternativeName>
    <alternativeName>
        <fullName evidence="8">Malate dehydrogenase [quinone]</fullName>
    </alternativeName>
</protein>
<evidence type="ECO:0000256" key="5">
    <source>
        <dbReference type="ARBA" id="ARBA00022630"/>
    </source>
</evidence>
<reference evidence="9" key="2">
    <citation type="submission" date="2020-09" db="EMBL/GenBank/DDBJ databases">
        <authorList>
            <person name="Sun Q."/>
            <person name="Zhou Y."/>
        </authorList>
    </citation>
    <scope>NUCLEOTIDE SEQUENCE</scope>
    <source>
        <strain evidence="9">CGMCC 1.12785</strain>
    </source>
</reference>
<evidence type="ECO:0000313" key="10">
    <source>
        <dbReference type="Proteomes" id="UP000616114"/>
    </source>
</evidence>
<dbReference type="PANTHER" id="PTHR43104:SF2">
    <property type="entry name" value="L-2-HYDROXYGLUTARATE DEHYDROGENASE, MITOCHONDRIAL"/>
    <property type="match status" value="1"/>
</dbReference>
<comment type="pathway">
    <text evidence="3 8">Carbohydrate metabolism; tricarboxylic acid cycle; oxaloacetate from (S)-malate (quinone route): step 1/1.</text>
</comment>
<dbReference type="PANTHER" id="PTHR43104">
    <property type="entry name" value="L-2-HYDROXYGLUTARATE DEHYDROGENASE, MITOCHONDRIAL"/>
    <property type="match status" value="1"/>
</dbReference>
<dbReference type="InterPro" id="IPR036188">
    <property type="entry name" value="FAD/NAD-bd_sf"/>
</dbReference>
<name>A0A8J2TVL3_9MICO</name>
<dbReference type="GO" id="GO:0006099">
    <property type="term" value="P:tricarboxylic acid cycle"/>
    <property type="evidence" value="ECO:0007669"/>
    <property type="project" value="UniProtKB-UniRule"/>
</dbReference>
<organism evidence="9 10">
    <name type="scientific">Sediminivirga luteola</name>
    <dbReference type="NCBI Taxonomy" id="1774748"/>
    <lineage>
        <taxon>Bacteria</taxon>
        <taxon>Bacillati</taxon>
        <taxon>Actinomycetota</taxon>
        <taxon>Actinomycetes</taxon>
        <taxon>Micrococcales</taxon>
        <taxon>Brevibacteriaceae</taxon>
        <taxon>Sediminivirga</taxon>
    </lineage>
</organism>
<dbReference type="Pfam" id="PF06039">
    <property type="entry name" value="Mqo"/>
    <property type="match status" value="1"/>
</dbReference>
<accession>A0A8J2TVL3</accession>
<evidence type="ECO:0000256" key="6">
    <source>
        <dbReference type="ARBA" id="ARBA00022827"/>
    </source>
</evidence>
<keyword evidence="4 8" id="KW-0816">Tricarboxylic acid cycle</keyword>
<keyword evidence="6 8" id="KW-0274">FAD</keyword>
<dbReference type="Gene3D" id="3.30.9.10">
    <property type="entry name" value="D-Amino Acid Oxidase, subunit A, domain 2"/>
    <property type="match status" value="1"/>
</dbReference>
<dbReference type="NCBIfam" id="NF003606">
    <property type="entry name" value="PRK05257.2-1"/>
    <property type="match status" value="1"/>
</dbReference>
<comment type="cofactor">
    <cofactor evidence="2 8">
        <name>FAD</name>
        <dbReference type="ChEBI" id="CHEBI:57692"/>
    </cofactor>
</comment>
<evidence type="ECO:0000256" key="2">
    <source>
        <dbReference type="ARBA" id="ARBA00001974"/>
    </source>
</evidence>
<evidence type="ECO:0000313" key="9">
    <source>
        <dbReference type="EMBL" id="GGA04541.1"/>
    </source>
</evidence>
<comment type="catalytic activity">
    <reaction evidence="1 8">
        <text>(S)-malate + a quinone = a quinol + oxaloacetate</text>
        <dbReference type="Rhea" id="RHEA:46012"/>
        <dbReference type="ChEBI" id="CHEBI:15589"/>
        <dbReference type="ChEBI" id="CHEBI:16452"/>
        <dbReference type="ChEBI" id="CHEBI:24646"/>
        <dbReference type="ChEBI" id="CHEBI:132124"/>
        <dbReference type="EC" id="1.1.5.4"/>
    </reaction>
</comment>
<evidence type="ECO:0000256" key="1">
    <source>
        <dbReference type="ARBA" id="ARBA00001139"/>
    </source>
</evidence>
<keyword evidence="7 8" id="KW-0560">Oxidoreductase</keyword>
<evidence type="ECO:0000256" key="4">
    <source>
        <dbReference type="ARBA" id="ARBA00022532"/>
    </source>
</evidence>
<comment type="caution">
    <text evidence="9">The sequence shown here is derived from an EMBL/GenBank/DDBJ whole genome shotgun (WGS) entry which is preliminary data.</text>
</comment>
<dbReference type="SUPFAM" id="SSF51905">
    <property type="entry name" value="FAD/NAD(P)-binding domain"/>
    <property type="match status" value="1"/>
</dbReference>
<evidence type="ECO:0000256" key="8">
    <source>
        <dbReference type="HAMAP-Rule" id="MF_00212"/>
    </source>
</evidence>
<dbReference type="NCBIfam" id="NF003610">
    <property type="entry name" value="PRK05257.3-1"/>
    <property type="match status" value="1"/>
</dbReference>
<keyword evidence="10" id="KW-1185">Reference proteome</keyword>
<proteinExistence type="inferred from homology"/>
<sequence>MSTRENVDVVLIGSGIMSATLGALLKDLEPGLDIRVFERLDFVARESSDPWNNAGTGHAALCELNYTPLKADGSIDITKAIDINERFHVSRQYWSHLVREGVLDEPGTFINPVPHLSYGRGESGRDYIRARYEALKENPLFADIEYSDDPATHAEWLPLMFDGRPGGEVNGVSRFTSGTDVDFGSLSRQLLTHIGSQGVPIRTGHEVTDLTRSATGWIVRVKDRGRRETFELDAKFVFIGAGGGALPLLQKSGIAEGRGYGGFPVSGQFLRTANPELVARHRAKVYGQAATGAPPMSVPHLDTRVIEGREYLMFGPYAGFSPKFLKTGKLWDLPGSVRGDNIGTMLGVAKDNQDLMRYLIGELAKNKNQRLESLREFFPGASAQDWELITAGQRVQIMKKDPKRGGMLAFGTELVAAADGSVAALLGASPGASTAVSAMIGVLQRCFPQRYAGWESKLKERIPSLGTALREDTALLKKVREETAETLKLEG</sequence>
<dbReference type="AlphaFoldDB" id="A0A8J2TVL3"/>
<dbReference type="EMBL" id="BMFY01000002">
    <property type="protein sequence ID" value="GGA04541.1"/>
    <property type="molecule type" value="Genomic_DNA"/>
</dbReference>
<dbReference type="HAMAP" id="MF_00212">
    <property type="entry name" value="MQO"/>
    <property type="match status" value="1"/>
</dbReference>
<dbReference type="Gene3D" id="3.50.50.60">
    <property type="entry name" value="FAD/NAD(P)-binding domain"/>
    <property type="match status" value="1"/>
</dbReference>
<comment type="similarity">
    <text evidence="8">Belongs to the MQO family.</text>
</comment>
<dbReference type="RefSeq" id="WP_188549244.1">
    <property type="nucleotide sequence ID" value="NZ_BMFY01000002.1"/>
</dbReference>
<dbReference type="NCBIfam" id="TIGR01320">
    <property type="entry name" value="mal_quin_oxido"/>
    <property type="match status" value="1"/>
</dbReference>
<dbReference type="UniPathway" id="UPA00223">
    <property type="reaction ID" value="UER01008"/>
</dbReference>
<evidence type="ECO:0000256" key="7">
    <source>
        <dbReference type="ARBA" id="ARBA00023002"/>
    </source>
</evidence>
<evidence type="ECO:0000256" key="3">
    <source>
        <dbReference type="ARBA" id="ARBA00005012"/>
    </source>
</evidence>
<dbReference type="GO" id="GO:0047545">
    <property type="term" value="F:(S)-2-hydroxyglutarate dehydrogenase activity"/>
    <property type="evidence" value="ECO:0007669"/>
    <property type="project" value="TreeGrafter"/>
</dbReference>
<reference evidence="9" key="1">
    <citation type="journal article" date="2014" name="Int. J. Syst. Evol. Microbiol.">
        <title>Complete genome sequence of Corynebacterium casei LMG S-19264T (=DSM 44701T), isolated from a smear-ripened cheese.</title>
        <authorList>
            <consortium name="US DOE Joint Genome Institute (JGI-PGF)"/>
            <person name="Walter F."/>
            <person name="Albersmeier A."/>
            <person name="Kalinowski J."/>
            <person name="Ruckert C."/>
        </authorList>
    </citation>
    <scope>NUCLEOTIDE SEQUENCE</scope>
    <source>
        <strain evidence="9">CGMCC 1.12785</strain>
    </source>
</reference>